<keyword evidence="1" id="KW-0175">Coiled coil</keyword>
<sequence>MHALGFNEPPTYQRCTAEFKYVNTSMNSIRPLTFSRLQLTGQFYLVQTIRLQKDAHILTDEDKHLNSAHADLGEISLAIWPVSVIGMGHRKNTISAKGTIVHERSKKASSHCVGFGEEIRVPPQQVINVARVGITPTATFVFRYRPFDRLVADGIAPPPMQPSWGTKREAPVDVPESEDYNDGTGSDIDDEALRELNALKAQVKRLEERITTTRSAKRVKLESSDSMRSQ</sequence>
<accession>A0AAD4HCU1</accession>
<feature type="domain" description="DUF7918" evidence="3">
    <location>
        <begin position="59"/>
        <end position="157"/>
    </location>
</feature>
<organism evidence="4 5">
    <name type="scientific">Suillus fuscotomentosus</name>
    <dbReference type="NCBI Taxonomy" id="1912939"/>
    <lineage>
        <taxon>Eukaryota</taxon>
        <taxon>Fungi</taxon>
        <taxon>Dikarya</taxon>
        <taxon>Basidiomycota</taxon>
        <taxon>Agaricomycotina</taxon>
        <taxon>Agaricomycetes</taxon>
        <taxon>Agaricomycetidae</taxon>
        <taxon>Boletales</taxon>
        <taxon>Suillineae</taxon>
        <taxon>Suillaceae</taxon>
        <taxon>Suillus</taxon>
    </lineage>
</organism>
<comment type="caution">
    <text evidence="4">The sequence shown here is derived from an EMBL/GenBank/DDBJ whole genome shotgun (WGS) entry which is preliminary data.</text>
</comment>
<dbReference type="InterPro" id="IPR057678">
    <property type="entry name" value="DUF7918"/>
</dbReference>
<dbReference type="Proteomes" id="UP001195769">
    <property type="component" value="Unassembled WGS sequence"/>
</dbReference>
<evidence type="ECO:0000313" key="5">
    <source>
        <dbReference type="Proteomes" id="UP001195769"/>
    </source>
</evidence>
<evidence type="ECO:0000256" key="1">
    <source>
        <dbReference type="SAM" id="Coils"/>
    </source>
</evidence>
<gene>
    <name evidence="4" type="ORF">F5891DRAFT_438196</name>
</gene>
<dbReference type="RefSeq" id="XP_041216350.1">
    <property type="nucleotide sequence ID" value="XM_041371830.1"/>
</dbReference>
<feature type="region of interest" description="Disordered" evidence="2">
    <location>
        <begin position="161"/>
        <end position="188"/>
    </location>
</feature>
<proteinExistence type="predicted"/>
<reference evidence="4" key="1">
    <citation type="journal article" date="2020" name="New Phytol.">
        <title>Comparative genomics reveals dynamic genome evolution in host specialist ectomycorrhizal fungi.</title>
        <authorList>
            <person name="Lofgren L.A."/>
            <person name="Nguyen N.H."/>
            <person name="Vilgalys R."/>
            <person name="Ruytinx J."/>
            <person name="Liao H.L."/>
            <person name="Branco S."/>
            <person name="Kuo A."/>
            <person name="LaButti K."/>
            <person name="Lipzen A."/>
            <person name="Andreopoulos W."/>
            <person name="Pangilinan J."/>
            <person name="Riley R."/>
            <person name="Hundley H."/>
            <person name="Na H."/>
            <person name="Barry K."/>
            <person name="Grigoriev I.V."/>
            <person name="Stajich J.E."/>
            <person name="Kennedy P.G."/>
        </authorList>
    </citation>
    <scope>NUCLEOTIDE SEQUENCE</scope>
    <source>
        <strain evidence="4">FC203</strain>
    </source>
</reference>
<dbReference type="AlphaFoldDB" id="A0AAD4HCU1"/>
<feature type="compositionally biased region" description="Acidic residues" evidence="2">
    <location>
        <begin position="175"/>
        <end position="188"/>
    </location>
</feature>
<name>A0AAD4HCU1_9AGAM</name>
<dbReference type="EMBL" id="JABBWK010000354">
    <property type="protein sequence ID" value="KAG1885289.1"/>
    <property type="molecule type" value="Genomic_DNA"/>
</dbReference>
<feature type="coiled-coil region" evidence="1">
    <location>
        <begin position="189"/>
        <end position="216"/>
    </location>
</feature>
<keyword evidence="5" id="KW-1185">Reference proteome</keyword>
<evidence type="ECO:0000313" key="4">
    <source>
        <dbReference type="EMBL" id="KAG1885289.1"/>
    </source>
</evidence>
<evidence type="ECO:0000256" key="2">
    <source>
        <dbReference type="SAM" id="MobiDB-lite"/>
    </source>
</evidence>
<evidence type="ECO:0000259" key="3">
    <source>
        <dbReference type="Pfam" id="PF25534"/>
    </source>
</evidence>
<protein>
    <recommendedName>
        <fullName evidence="3">DUF7918 domain-containing protein</fullName>
    </recommendedName>
</protein>
<dbReference type="GeneID" id="64666128"/>
<dbReference type="Pfam" id="PF25534">
    <property type="entry name" value="DUF7918"/>
    <property type="match status" value="1"/>
</dbReference>